<dbReference type="Gene3D" id="2.30.110.10">
    <property type="entry name" value="Electron Transport, Fmn-binding Protein, Chain A"/>
    <property type="match status" value="1"/>
</dbReference>
<name>A0A0P6Y788_9CHLR</name>
<dbReference type="PANTHER" id="PTHR30466:SF1">
    <property type="entry name" value="FMN REDUCTASE (NADH) RUTF"/>
    <property type="match status" value="1"/>
</dbReference>
<organism evidence="3 4">
    <name type="scientific">Herpetosiphon geysericola</name>
    <dbReference type="NCBI Taxonomy" id="70996"/>
    <lineage>
        <taxon>Bacteria</taxon>
        <taxon>Bacillati</taxon>
        <taxon>Chloroflexota</taxon>
        <taxon>Chloroflexia</taxon>
        <taxon>Herpetosiphonales</taxon>
        <taxon>Herpetosiphonaceae</taxon>
        <taxon>Herpetosiphon</taxon>
    </lineage>
</organism>
<dbReference type="Proteomes" id="UP000050277">
    <property type="component" value="Unassembled WGS sequence"/>
</dbReference>
<feature type="domain" description="Flavin reductase like" evidence="2">
    <location>
        <begin position="12"/>
        <end position="154"/>
    </location>
</feature>
<dbReference type="RefSeq" id="WP_054535930.1">
    <property type="nucleotide sequence ID" value="NZ_LGKP01000025.1"/>
</dbReference>
<dbReference type="PANTHER" id="PTHR30466">
    <property type="entry name" value="FLAVIN REDUCTASE"/>
    <property type="match status" value="1"/>
</dbReference>
<dbReference type="InterPro" id="IPR012349">
    <property type="entry name" value="Split_barrel_FMN-bd"/>
</dbReference>
<dbReference type="InterPro" id="IPR002563">
    <property type="entry name" value="Flavin_Rdtase-like_dom"/>
</dbReference>
<evidence type="ECO:0000256" key="1">
    <source>
        <dbReference type="ARBA" id="ARBA00023002"/>
    </source>
</evidence>
<comment type="caution">
    <text evidence="3">The sequence shown here is derived from an EMBL/GenBank/DDBJ whole genome shotgun (WGS) entry which is preliminary data.</text>
</comment>
<dbReference type="AlphaFoldDB" id="A0A0P6Y788"/>
<accession>A0A0P6Y788</accession>
<dbReference type="GO" id="GO:0042602">
    <property type="term" value="F:riboflavin reductase (NADPH) activity"/>
    <property type="evidence" value="ECO:0007669"/>
    <property type="project" value="TreeGrafter"/>
</dbReference>
<dbReference type="InterPro" id="IPR050268">
    <property type="entry name" value="NADH-dep_flavin_reductase"/>
</dbReference>
<sequence length="158" mass="17060">MTLDPALFRQAMSRFASGVTVITTLVDGKPYGLTVSAFASLSLDPALALISIDNRSPMRDLLVQAQAFAINILSSDQEALSRHFAGPQKHDWSEIVAGAGHGIAPLLDGALANLECKLYQAVEGGDHTIFIGQIEHVTLRDGSPLLYYRGAYHDLVQR</sequence>
<gene>
    <name evidence="3" type="ORF">SE18_18545</name>
</gene>
<reference evidence="3 4" key="1">
    <citation type="submission" date="2015-07" db="EMBL/GenBank/DDBJ databases">
        <title>Whole genome sequence of Herpetosiphon geysericola DSM 7119.</title>
        <authorList>
            <person name="Hemp J."/>
            <person name="Ward L.M."/>
            <person name="Pace L.A."/>
            <person name="Fischer W.W."/>
        </authorList>
    </citation>
    <scope>NUCLEOTIDE SEQUENCE [LARGE SCALE GENOMIC DNA]</scope>
    <source>
        <strain evidence="3 4">DSM 7119</strain>
    </source>
</reference>
<protein>
    <recommendedName>
        <fullName evidence="2">Flavin reductase like domain-containing protein</fullName>
    </recommendedName>
</protein>
<dbReference type="SUPFAM" id="SSF50475">
    <property type="entry name" value="FMN-binding split barrel"/>
    <property type="match status" value="1"/>
</dbReference>
<keyword evidence="1" id="KW-0560">Oxidoreductase</keyword>
<proteinExistence type="predicted"/>
<keyword evidence="4" id="KW-1185">Reference proteome</keyword>
<dbReference type="SMART" id="SM00903">
    <property type="entry name" value="Flavin_Reduct"/>
    <property type="match status" value="1"/>
</dbReference>
<dbReference type="PATRIC" id="fig|70996.4.peg.589"/>
<dbReference type="STRING" id="70996.SE18_18545"/>
<dbReference type="Pfam" id="PF01613">
    <property type="entry name" value="Flavin_Reduct"/>
    <property type="match status" value="1"/>
</dbReference>
<evidence type="ECO:0000259" key="2">
    <source>
        <dbReference type="SMART" id="SM00903"/>
    </source>
</evidence>
<dbReference type="EMBL" id="LGKP01000025">
    <property type="protein sequence ID" value="KPL85605.1"/>
    <property type="molecule type" value="Genomic_DNA"/>
</dbReference>
<dbReference type="GO" id="GO:0010181">
    <property type="term" value="F:FMN binding"/>
    <property type="evidence" value="ECO:0007669"/>
    <property type="project" value="InterPro"/>
</dbReference>
<evidence type="ECO:0000313" key="4">
    <source>
        <dbReference type="Proteomes" id="UP000050277"/>
    </source>
</evidence>
<dbReference type="OrthoDB" id="9792858at2"/>
<evidence type="ECO:0000313" key="3">
    <source>
        <dbReference type="EMBL" id="KPL85605.1"/>
    </source>
</evidence>